<evidence type="ECO:0000313" key="1">
    <source>
        <dbReference type="EMBL" id="MCH5600065.1"/>
    </source>
</evidence>
<dbReference type="Proteomes" id="UP001202248">
    <property type="component" value="Unassembled WGS sequence"/>
</dbReference>
<reference evidence="1 2" key="1">
    <citation type="submission" date="2022-02" db="EMBL/GenBank/DDBJ databases">
        <authorList>
            <person name="Min J."/>
        </authorList>
    </citation>
    <scope>NUCLEOTIDE SEQUENCE [LARGE SCALE GENOMIC DNA]</scope>
    <source>
        <strain evidence="1 2">GR10-1</strain>
    </source>
</reference>
<organism evidence="1 2">
    <name type="scientific">Niabella ginsengisoli</name>
    <dbReference type="NCBI Taxonomy" id="522298"/>
    <lineage>
        <taxon>Bacteria</taxon>
        <taxon>Pseudomonadati</taxon>
        <taxon>Bacteroidota</taxon>
        <taxon>Chitinophagia</taxon>
        <taxon>Chitinophagales</taxon>
        <taxon>Chitinophagaceae</taxon>
        <taxon>Niabella</taxon>
    </lineage>
</organism>
<gene>
    <name evidence="1" type="ORF">MKP09_20160</name>
</gene>
<accession>A0ABS9SNZ4</accession>
<comment type="caution">
    <text evidence="1">The sequence shown here is derived from an EMBL/GenBank/DDBJ whole genome shotgun (WGS) entry which is preliminary data.</text>
</comment>
<name>A0ABS9SNZ4_9BACT</name>
<sequence>MKKEEIPQDDGALGRIAKEVTYVVGEDGKYETAQSSGWNVKTEALNVRGTRSKEK</sequence>
<dbReference type="RefSeq" id="WP_240832079.1">
    <property type="nucleotide sequence ID" value="NZ_JAKWBL010000004.1"/>
</dbReference>
<evidence type="ECO:0000313" key="2">
    <source>
        <dbReference type="Proteomes" id="UP001202248"/>
    </source>
</evidence>
<keyword evidence="2" id="KW-1185">Reference proteome</keyword>
<proteinExistence type="predicted"/>
<protein>
    <submittedName>
        <fullName evidence="1">Uncharacterized protein</fullName>
    </submittedName>
</protein>
<dbReference type="EMBL" id="JAKWBL010000004">
    <property type="protein sequence ID" value="MCH5600065.1"/>
    <property type="molecule type" value="Genomic_DNA"/>
</dbReference>